<name>F3KQC5_9BURK</name>
<dbReference type="PROSITE" id="PS50928">
    <property type="entry name" value="ABC_TM1"/>
    <property type="match status" value="1"/>
</dbReference>
<dbReference type="EMBL" id="AEGR01000036">
    <property type="protein sequence ID" value="EGI77998.1"/>
    <property type="molecule type" value="Genomic_DNA"/>
</dbReference>
<evidence type="ECO:0000259" key="7">
    <source>
        <dbReference type="PROSITE" id="PS50928"/>
    </source>
</evidence>
<dbReference type="Gene3D" id="1.10.3720.10">
    <property type="entry name" value="MetI-like"/>
    <property type="match status" value="1"/>
</dbReference>
<reference evidence="8 9" key="1">
    <citation type="journal article" date="2011" name="EMBO J.">
        <title>Structural diversity of bacterial flagellar motors.</title>
        <authorList>
            <person name="Chen S."/>
            <person name="Beeby M."/>
            <person name="Murphy G.E."/>
            <person name="Leadbetter J.R."/>
            <person name="Hendrixson D.R."/>
            <person name="Briegel A."/>
            <person name="Li Z."/>
            <person name="Shi J."/>
            <person name="Tocheva E.I."/>
            <person name="Muller A."/>
            <person name="Dobro M.J."/>
            <person name="Jensen G.J."/>
        </authorList>
    </citation>
    <scope>NUCLEOTIDE SEQUENCE [LARGE SCALE GENOMIC DNA]</scope>
    <source>
        <strain evidence="8 9">ATCC 19624</strain>
    </source>
</reference>
<keyword evidence="9" id="KW-1185">Reference proteome</keyword>
<evidence type="ECO:0000313" key="8">
    <source>
        <dbReference type="EMBL" id="EGI77998.1"/>
    </source>
</evidence>
<dbReference type="STRING" id="887062.HGR_03202"/>
<feature type="transmembrane region" description="Helical" evidence="5">
    <location>
        <begin position="337"/>
        <end position="362"/>
    </location>
</feature>
<proteinExistence type="inferred from homology"/>
<feature type="transmembrane region" description="Helical" evidence="5">
    <location>
        <begin position="296"/>
        <end position="317"/>
    </location>
</feature>
<evidence type="ECO:0000256" key="3">
    <source>
        <dbReference type="ARBA" id="ARBA00022989"/>
    </source>
</evidence>
<organism evidence="8 9">
    <name type="scientific">Hylemonella gracilis ATCC 19624</name>
    <dbReference type="NCBI Taxonomy" id="887062"/>
    <lineage>
        <taxon>Bacteria</taxon>
        <taxon>Pseudomonadati</taxon>
        <taxon>Pseudomonadota</taxon>
        <taxon>Betaproteobacteria</taxon>
        <taxon>Burkholderiales</taxon>
        <taxon>Comamonadaceae</taxon>
        <taxon>Hylemonella</taxon>
    </lineage>
</organism>
<feature type="region of interest" description="Disordered" evidence="6">
    <location>
        <begin position="1"/>
        <end position="31"/>
    </location>
</feature>
<dbReference type="Pfam" id="PF12911">
    <property type="entry name" value="OppC_N"/>
    <property type="match status" value="1"/>
</dbReference>
<dbReference type="AlphaFoldDB" id="F3KQC5"/>
<feature type="transmembrane region" description="Helical" evidence="5">
    <location>
        <begin position="175"/>
        <end position="199"/>
    </location>
</feature>
<dbReference type="InterPro" id="IPR035906">
    <property type="entry name" value="MetI-like_sf"/>
</dbReference>
<evidence type="ECO:0000256" key="5">
    <source>
        <dbReference type="RuleBase" id="RU363032"/>
    </source>
</evidence>
<comment type="subcellular location">
    <subcellularLocation>
        <location evidence="1 5">Cell membrane</location>
        <topology evidence="1 5">Multi-pass membrane protein</topology>
    </subcellularLocation>
</comment>
<comment type="caution">
    <text evidence="8">The sequence shown here is derived from an EMBL/GenBank/DDBJ whole genome shotgun (WGS) entry which is preliminary data.</text>
</comment>
<protein>
    <submittedName>
        <fullName evidence="8">Binding-protein-dependent transport systems inner membrane component</fullName>
    </submittedName>
</protein>
<dbReference type="PANTHER" id="PTHR30325:SF0">
    <property type="entry name" value="INNER MEMBRANE ABC TRANSPORTER PERMEASE PROTEIN YEJE"/>
    <property type="match status" value="1"/>
</dbReference>
<keyword evidence="3 5" id="KW-1133">Transmembrane helix</keyword>
<gene>
    <name evidence="8" type="ORF">HGR_03202</name>
</gene>
<dbReference type="GO" id="GO:0055085">
    <property type="term" value="P:transmembrane transport"/>
    <property type="evidence" value="ECO:0007669"/>
    <property type="project" value="InterPro"/>
</dbReference>
<sequence>MTSPATDPIPPRQSSPMAKRRAKAVQGSATAPVSLSPSRRAWLRFRRNRLGFYSLIIFTALVLISLGAELISNDRPLIVRYEGQTYFPMLKDYPETTFGGDFETPTDYLDPYIKERLKAGDNWVLYTLNPYGPNTLNYFAKSPNPSAPTGDNWLGTDDRGRDLLAQLLYGFRVSVLFALALTVTGVVLGVATGAIQGFFGGKTDLAFQRFIEIWGSMPELYLLIIFSAVFAPSLALLLILLSLFGWMGLSDYVRAEFLRNRQLDYVRAARALGLSHAQIIWRHVLPNSLTPVVTFLPFRMSAAILALTSLDFLGLGVPPGTPSLGELLAQGKNSIDAWWISLSTFGVLVITLLLLTFMGDALRDALDPRKRDVSSPAPTQSAKATP</sequence>
<keyword evidence="4 5" id="KW-0472">Membrane</keyword>
<dbReference type="InterPro" id="IPR000515">
    <property type="entry name" value="MetI-like"/>
</dbReference>
<dbReference type="PANTHER" id="PTHR30325">
    <property type="entry name" value="MEMBRANE COMPONENT OF ABC TRANSPORTER"/>
    <property type="match status" value="1"/>
</dbReference>
<dbReference type="CDD" id="cd06261">
    <property type="entry name" value="TM_PBP2"/>
    <property type="match status" value="1"/>
</dbReference>
<dbReference type="SUPFAM" id="SSF161098">
    <property type="entry name" value="MetI-like"/>
    <property type="match status" value="1"/>
</dbReference>
<evidence type="ECO:0000256" key="1">
    <source>
        <dbReference type="ARBA" id="ARBA00004651"/>
    </source>
</evidence>
<evidence type="ECO:0000256" key="6">
    <source>
        <dbReference type="SAM" id="MobiDB-lite"/>
    </source>
</evidence>
<feature type="transmembrane region" description="Helical" evidence="5">
    <location>
        <begin position="220"/>
        <end position="245"/>
    </location>
</feature>
<dbReference type="Proteomes" id="UP000016368">
    <property type="component" value="Unassembled WGS sequence"/>
</dbReference>
<comment type="similarity">
    <text evidence="5">Belongs to the binding-protein-dependent transport system permease family.</text>
</comment>
<dbReference type="eggNOG" id="COG4239">
    <property type="taxonomic scope" value="Bacteria"/>
</dbReference>
<accession>F3KQC5</accession>
<dbReference type="GO" id="GO:0042884">
    <property type="term" value="P:microcin transport"/>
    <property type="evidence" value="ECO:0007669"/>
    <property type="project" value="TreeGrafter"/>
</dbReference>
<feature type="domain" description="ABC transmembrane type-1" evidence="7">
    <location>
        <begin position="171"/>
        <end position="359"/>
    </location>
</feature>
<dbReference type="GO" id="GO:0005886">
    <property type="term" value="C:plasma membrane"/>
    <property type="evidence" value="ECO:0007669"/>
    <property type="project" value="UniProtKB-SubCell"/>
</dbReference>
<evidence type="ECO:0000313" key="9">
    <source>
        <dbReference type="Proteomes" id="UP000016368"/>
    </source>
</evidence>
<dbReference type="InterPro" id="IPR025966">
    <property type="entry name" value="OppC_N"/>
</dbReference>
<keyword evidence="2 5" id="KW-0812">Transmembrane</keyword>
<keyword evidence="5" id="KW-0813">Transport</keyword>
<evidence type="ECO:0000256" key="4">
    <source>
        <dbReference type="ARBA" id="ARBA00023136"/>
    </source>
</evidence>
<evidence type="ECO:0000256" key="2">
    <source>
        <dbReference type="ARBA" id="ARBA00022692"/>
    </source>
</evidence>
<feature type="transmembrane region" description="Helical" evidence="5">
    <location>
        <begin position="50"/>
        <end position="71"/>
    </location>
</feature>
<dbReference type="Pfam" id="PF00528">
    <property type="entry name" value="BPD_transp_1"/>
    <property type="match status" value="1"/>
</dbReference>